<evidence type="ECO:0000313" key="3">
    <source>
        <dbReference type="Proteomes" id="UP000305939"/>
    </source>
</evidence>
<evidence type="ECO:0000256" key="1">
    <source>
        <dbReference type="SAM" id="SignalP"/>
    </source>
</evidence>
<keyword evidence="3" id="KW-1185">Reference proteome</keyword>
<evidence type="ECO:0000313" key="2">
    <source>
        <dbReference type="EMBL" id="THD67820.1"/>
    </source>
</evidence>
<feature type="signal peptide" evidence="1">
    <location>
        <begin position="1"/>
        <end position="20"/>
    </location>
</feature>
<reference evidence="2 3" key="1">
    <citation type="submission" date="2019-04" db="EMBL/GenBank/DDBJ databases">
        <title>Draft genome sequence of Robertkochia marina CC-AMO-30D.</title>
        <authorList>
            <person name="Hameed A."/>
            <person name="Lin S.-Y."/>
            <person name="Shahina M."/>
            <person name="Lai W.-A."/>
            <person name="Young C.-C."/>
        </authorList>
    </citation>
    <scope>NUCLEOTIDE SEQUENCE [LARGE SCALE GENOMIC DNA]</scope>
    <source>
        <strain evidence="2 3">CC-AMO-30D</strain>
    </source>
</reference>
<feature type="chain" id="PRO_5020998590" evidence="1">
    <location>
        <begin position="21"/>
        <end position="321"/>
    </location>
</feature>
<dbReference type="OrthoDB" id="1421312at2"/>
<organism evidence="2 3">
    <name type="scientific">Robertkochia marina</name>
    <dbReference type="NCBI Taxonomy" id="1227945"/>
    <lineage>
        <taxon>Bacteria</taxon>
        <taxon>Pseudomonadati</taxon>
        <taxon>Bacteroidota</taxon>
        <taxon>Flavobacteriia</taxon>
        <taxon>Flavobacteriales</taxon>
        <taxon>Flavobacteriaceae</taxon>
        <taxon>Robertkochia</taxon>
    </lineage>
</organism>
<accession>A0A4S3M075</accession>
<sequence length="321" mass="36186">MKHFLICAILVLGITVTAKAQYTDVINSNRPGNSYSAYAVGTGVIQGENGFFYEMRDHSGLRTEASRMGLDYVIRYGVFFEALEIILDGSAAYESVTDNSTLPASEYDRTNFLRNTLGIKYLIYDPFKNDANSKPNIYSWKANNSFQWKNLMPAIAIYAGANFNFGDNPFLPPNEPTVSPKVMLATQQHITPRWVLVSNIIYDKFTTDDPSLNYVITLTHALANGRYSLFAEHQGFKSDFYGDGLFRAGAAYLINKNLQVDVSGGMNIKDTPSRIFGEAGISYRLDFHEDPKKRIDNMSDYEKKALRKMKKSKKKNPFEQG</sequence>
<dbReference type="InterPro" id="IPR025737">
    <property type="entry name" value="FApF"/>
</dbReference>
<dbReference type="Pfam" id="PF13557">
    <property type="entry name" value="Phenol_MetA_deg"/>
    <property type="match status" value="1"/>
</dbReference>
<dbReference type="RefSeq" id="WP_136336025.1">
    <property type="nucleotide sequence ID" value="NZ_QXMP01000014.1"/>
</dbReference>
<dbReference type="EMBL" id="SSMC01000002">
    <property type="protein sequence ID" value="THD67820.1"/>
    <property type="molecule type" value="Genomic_DNA"/>
</dbReference>
<dbReference type="Proteomes" id="UP000305939">
    <property type="component" value="Unassembled WGS sequence"/>
</dbReference>
<dbReference type="AlphaFoldDB" id="A0A4S3M075"/>
<proteinExistence type="predicted"/>
<keyword evidence="1" id="KW-0732">Signal</keyword>
<comment type="caution">
    <text evidence="2">The sequence shown here is derived from an EMBL/GenBank/DDBJ whole genome shotgun (WGS) entry which is preliminary data.</text>
</comment>
<gene>
    <name evidence="2" type="ORF">E7Z59_09220</name>
</gene>
<name>A0A4S3M075_9FLAO</name>
<protein>
    <submittedName>
        <fullName evidence="2">Transporter</fullName>
    </submittedName>
</protein>